<dbReference type="PANTHER" id="PTHR30055:SF201">
    <property type="entry name" value="TRANSCRIPTIONAL REGULATORY PROTEIN"/>
    <property type="match status" value="1"/>
</dbReference>
<dbReference type="Pfam" id="PF00440">
    <property type="entry name" value="TetR_N"/>
    <property type="match status" value="1"/>
</dbReference>
<organism evidence="4 5">
    <name type="scientific">Acidicapsa dinghuensis</name>
    <dbReference type="NCBI Taxonomy" id="2218256"/>
    <lineage>
        <taxon>Bacteria</taxon>
        <taxon>Pseudomonadati</taxon>
        <taxon>Acidobacteriota</taxon>
        <taxon>Terriglobia</taxon>
        <taxon>Terriglobales</taxon>
        <taxon>Acidobacteriaceae</taxon>
        <taxon>Acidicapsa</taxon>
    </lineage>
</organism>
<dbReference type="InterPro" id="IPR041669">
    <property type="entry name" value="TetR_C_15"/>
</dbReference>
<evidence type="ECO:0000313" key="4">
    <source>
        <dbReference type="EMBL" id="MFC5863734.1"/>
    </source>
</evidence>
<accession>A0ABW1EHF4</accession>
<proteinExistence type="predicted"/>
<feature type="DNA-binding region" description="H-T-H motif" evidence="2">
    <location>
        <begin position="44"/>
        <end position="63"/>
    </location>
</feature>
<dbReference type="Gene3D" id="1.10.357.10">
    <property type="entry name" value="Tetracycline Repressor, domain 2"/>
    <property type="match status" value="1"/>
</dbReference>
<dbReference type="RefSeq" id="WP_263342505.1">
    <property type="nucleotide sequence ID" value="NZ_JAGSYH010000012.1"/>
</dbReference>
<dbReference type="PRINTS" id="PR00455">
    <property type="entry name" value="HTHTETR"/>
</dbReference>
<dbReference type="PROSITE" id="PS50977">
    <property type="entry name" value="HTH_TETR_2"/>
    <property type="match status" value="1"/>
</dbReference>
<keyword evidence="5" id="KW-1185">Reference proteome</keyword>
<feature type="domain" description="HTH tetR-type" evidence="3">
    <location>
        <begin position="21"/>
        <end position="81"/>
    </location>
</feature>
<reference evidence="5" key="1">
    <citation type="journal article" date="2019" name="Int. J. Syst. Evol. Microbiol.">
        <title>The Global Catalogue of Microorganisms (GCM) 10K type strain sequencing project: providing services to taxonomists for standard genome sequencing and annotation.</title>
        <authorList>
            <consortium name="The Broad Institute Genomics Platform"/>
            <consortium name="The Broad Institute Genome Sequencing Center for Infectious Disease"/>
            <person name="Wu L."/>
            <person name="Ma J."/>
        </authorList>
    </citation>
    <scope>NUCLEOTIDE SEQUENCE [LARGE SCALE GENOMIC DNA]</scope>
    <source>
        <strain evidence="5">JCM 4087</strain>
    </source>
</reference>
<keyword evidence="1 2" id="KW-0238">DNA-binding</keyword>
<gene>
    <name evidence="4" type="ORF">ACFPT7_15610</name>
</gene>
<dbReference type="EMBL" id="JBHSPH010000006">
    <property type="protein sequence ID" value="MFC5863734.1"/>
    <property type="molecule type" value="Genomic_DNA"/>
</dbReference>
<dbReference type="PANTHER" id="PTHR30055">
    <property type="entry name" value="HTH-TYPE TRANSCRIPTIONAL REGULATOR RUTR"/>
    <property type="match status" value="1"/>
</dbReference>
<name>A0ABW1EHF4_9BACT</name>
<dbReference type="InterPro" id="IPR001647">
    <property type="entry name" value="HTH_TetR"/>
</dbReference>
<dbReference type="SUPFAM" id="SSF46689">
    <property type="entry name" value="Homeodomain-like"/>
    <property type="match status" value="1"/>
</dbReference>
<evidence type="ECO:0000256" key="2">
    <source>
        <dbReference type="PROSITE-ProRule" id="PRU00335"/>
    </source>
</evidence>
<dbReference type="Proteomes" id="UP001596091">
    <property type="component" value="Unassembled WGS sequence"/>
</dbReference>
<dbReference type="InterPro" id="IPR009057">
    <property type="entry name" value="Homeodomain-like_sf"/>
</dbReference>
<dbReference type="Pfam" id="PF17918">
    <property type="entry name" value="TetR_C_15"/>
    <property type="match status" value="1"/>
</dbReference>
<dbReference type="InterPro" id="IPR050109">
    <property type="entry name" value="HTH-type_TetR-like_transc_reg"/>
</dbReference>
<sequence>MPFAAQPALHPRKTPIQARSTVTVDAILEATIQVLLTLGKERLTTTAVAHRAGVSVGTLYQYFPNKRALLQACLKRHMNEIGESVLRACEQHRNASLFDMADSLIYAYLAAKMRDVKTSAALYAVASDIEGHAIAQTTSSRSLHVIASLFATARERLTKDPELIASVVVSTLNGISRRILESKSPERTIGPLREELLVLVHAYLQTCIAGVNA</sequence>
<comment type="caution">
    <text evidence="4">The sequence shown here is derived from an EMBL/GenBank/DDBJ whole genome shotgun (WGS) entry which is preliminary data.</text>
</comment>
<evidence type="ECO:0000313" key="5">
    <source>
        <dbReference type="Proteomes" id="UP001596091"/>
    </source>
</evidence>
<protein>
    <submittedName>
        <fullName evidence="4">TetR/AcrR family transcriptional regulator</fullName>
    </submittedName>
</protein>
<evidence type="ECO:0000256" key="1">
    <source>
        <dbReference type="ARBA" id="ARBA00023125"/>
    </source>
</evidence>
<evidence type="ECO:0000259" key="3">
    <source>
        <dbReference type="PROSITE" id="PS50977"/>
    </source>
</evidence>